<dbReference type="Proteomes" id="UP000821865">
    <property type="component" value="Chromosome 7"/>
</dbReference>
<name>A0ACB8CGM6_DERSI</name>
<comment type="caution">
    <text evidence="1">The sequence shown here is derived from an EMBL/GenBank/DDBJ whole genome shotgun (WGS) entry which is preliminary data.</text>
</comment>
<evidence type="ECO:0000313" key="1">
    <source>
        <dbReference type="EMBL" id="KAH7941846.1"/>
    </source>
</evidence>
<sequence>MPAAPKLRGASLVEAHLRSCGDVAQTARGSTNARRVPVRRQFDQPAAKRECCNAPTKATERSTTKNSLGTRDERHLGKTYYEVLGVKNDCTQKEIRDAYVKLCKQLHPDVKGAATTIRDHSKFTELNQAYTILSKPLDRKHYDDALLHPELHNVQRTVWRPYTRYEEPFMHRKGPDDHDENETPRYEDYANLYREKRRQHQNAKFYIVTGCLFLIVCGSCLHYVAFRYGSSNEMKRKMQEINRKNWEQYHQSKSDFRKYGMEGQMERLLGFKRETNEDEGDKSSED</sequence>
<gene>
    <name evidence="1" type="ORF">HPB49_017935</name>
</gene>
<organism evidence="1 2">
    <name type="scientific">Dermacentor silvarum</name>
    <name type="common">Tick</name>
    <dbReference type="NCBI Taxonomy" id="543639"/>
    <lineage>
        <taxon>Eukaryota</taxon>
        <taxon>Metazoa</taxon>
        <taxon>Ecdysozoa</taxon>
        <taxon>Arthropoda</taxon>
        <taxon>Chelicerata</taxon>
        <taxon>Arachnida</taxon>
        <taxon>Acari</taxon>
        <taxon>Parasitiformes</taxon>
        <taxon>Ixodida</taxon>
        <taxon>Ixodoidea</taxon>
        <taxon>Ixodidae</taxon>
        <taxon>Rhipicephalinae</taxon>
        <taxon>Dermacentor</taxon>
    </lineage>
</organism>
<protein>
    <submittedName>
        <fullName evidence="1">Uncharacterized protein</fullName>
    </submittedName>
</protein>
<accession>A0ACB8CGM6</accession>
<evidence type="ECO:0000313" key="2">
    <source>
        <dbReference type="Proteomes" id="UP000821865"/>
    </source>
</evidence>
<dbReference type="EMBL" id="CM023476">
    <property type="protein sequence ID" value="KAH7941846.1"/>
    <property type="molecule type" value="Genomic_DNA"/>
</dbReference>
<keyword evidence="2" id="KW-1185">Reference proteome</keyword>
<reference evidence="1" key="1">
    <citation type="submission" date="2020-05" db="EMBL/GenBank/DDBJ databases">
        <title>Large-scale comparative analyses of tick genomes elucidate their genetic diversity and vector capacities.</title>
        <authorList>
            <person name="Jia N."/>
            <person name="Wang J."/>
            <person name="Shi W."/>
            <person name="Du L."/>
            <person name="Sun Y."/>
            <person name="Zhan W."/>
            <person name="Jiang J."/>
            <person name="Wang Q."/>
            <person name="Zhang B."/>
            <person name="Ji P."/>
            <person name="Sakyi L.B."/>
            <person name="Cui X."/>
            <person name="Yuan T."/>
            <person name="Jiang B."/>
            <person name="Yang W."/>
            <person name="Lam T.T.-Y."/>
            <person name="Chang Q."/>
            <person name="Ding S."/>
            <person name="Wang X."/>
            <person name="Zhu J."/>
            <person name="Ruan X."/>
            <person name="Zhao L."/>
            <person name="Wei J."/>
            <person name="Que T."/>
            <person name="Du C."/>
            <person name="Cheng J."/>
            <person name="Dai P."/>
            <person name="Han X."/>
            <person name="Huang E."/>
            <person name="Gao Y."/>
            <person name="Liu J."/>
            <person name="Shao H."/>
            <person name="Ye R."/>
            <person name="Li L."/>
            <person name="Wei W."/>
            <person name="Wang X."/>
            <person name="Wang C."/>
            <person name="Yang T."/>
            <person name="Huo Q."/>
            <person name="Li W."/>
            <person name="Guo W."/>
            <person name="Chen H."/>
            <person name="Zhou L."/>
            <person name="Ni X."/>
            <person name="Tian J."/>
            <person name="Zhou Y."/>
            <person name="Sheng Y."/>
            <person name="Liu T."/>
            <person name="Pan Y."/>
            <person name="Xia L."/>
            <person name="Li J."/>
            <person name="Zhao F."/>
            <person name="Cao W."/>
        </authorList>
    </citation>
    <scope>NUCLEOTIDE SEQUENCE</scope>
    <source>
        <strain evidence="1">Dsil-2018</strain>
    </source>
</reference>
<proteinExistence type="predicted"/>